<organism evidence="1 2">
    <name type="scientific">Candidatus Woesebacteria bacterium GW2011_GWB1_38_8</name>
    <dbReference type="NCBI Taxonomy" id="1618570"/>
    <lineage>
        <taxon>Bacteria</taxon>
        <taxon>Candidatus Woeseibacteriota</taxon>
    </lineage>
</organism>
<dbReference type="STRING" id="1618570.UT08_C0011G0034"/>
<accession>A0A0G0P6S4</accession>
<dbReference type="Pfam" id="PF20126">
    <property type="entry name" value="TumE"/>
    <property type="match status" value="1"/>
</dbReference>
<protein>
    <submittedName>
        <fullName evidence="1">Uncharacterized protein</fullName>
    </submittedName>
</protein>
<evidence type="ECO:0000313" key="1">
    <source>
        <dbReference type="EMBL" id="KKQ85016.1"/>
    </source>
</evidence>
<proteinExistence type="predicted"/>
<dbReference type="AlphaFoldDB" id="A0A0G0P6S4"/>
<name>A0A0G0P6S4_9BACT</name>
<dbReference type="Proteomes" id="UP000034081">
    <property type="component" value="Unassembled WGS sequence"/>
</dbReference>
<gene>
    <name evidence="1" type="ORF">UT08_C0011G0034</name>
</gene>
<sequence length="125" mass="14883">MEKFARFARIAETEFSDVVISTHDLGHKLRIYLKDKSFIDFFYTTKARKVRFAIHLERSHLDNSVYRIDNVPDLKWNKVKTFPIHFHSGKYNKVEAPPFKVEDFDLETVLREFLTFTQSKIIQKG</sequence>
<comment type="caution">
    <text evidence="1">The sequence shown here is derived from an EMBL/GenBank/DDBJ whole genome shotgun (WGS) entry which is preliminary data.</text>
</comment>
<dbReference type="EMBL" id="LBVL01000011">
    <property type="protein sequence ID" value="KKQ85016.1"/>
    <property type="molecule type" value="Genomic_DNA"/>
</dbReference>
<reference evidence="1 2" key="1">
    <citation type="journal article" date="2015" name="Nature">
        <title>rRNA introns, odd ribosomes, and small enigmatic genomes across a large radiation of phyla.</title>
        <authorList>
            <person name="Brown C.T."/>
            <person name="Hug L.A."/>
            <person name="Thomas B.C."/>
            <person name="Sharon I."/>
            <person name="Castelle C.J."/>
            <person name="Singh A."/>
            <person name="Wilkins M.J."/>
            <person name="Williams K.H."/>
            <person name="Banfield J.F."/>
        </authorList>
    </citation>
    <scope>NUCLEOTIDE SEQUENCE [LARGE SCALE GENOMIC DNA]</scope>
</reference>
<evidence type="ECO:0000313" key="2">
    <source>
        <dbReference type="Proteomes" id="UP000034081"/>
    </source>
</evidence>
<dbReference type="InterPro" id="IPR045397">
    <property type="entry name" value="TumE-like"/>
</dbReference>